<organism evidence="12 13">
    <name type="scientific">Limosilactobacillus reuteri</name>
    <name type="common">Lactobacillus reuteri</name>
    <dbReference type="NCBI Taxonomy" id="1598"/>
    <lineage>
        <taxon>Bacteria</taxon>
        <taxon>Bacillati</taxon>
        <taxon>Bacillota</taxon>
        <taxon>Bacilli</taxon>
        <taxon>Lactobacillales</taxon>
        <taxon>Lactobacillaceae</taxon>
        <taxon>Limosilactobacillus</taxon>
    </lineage>
</organism>
<dbReference type="InterPro" id="IPR003594">
    <property type="entry name" value="HATPase_dom"/>
</dbReference>
<evidence type="ECO:0000256" key="9">
    <source>
        <dbReference type="HAMAP-Rule" id="MF_00939"/>
    </source>
</evidence>
<evidence type="ECO:0000256" key="10">
    <source>
        <dbReference type="SAM" id="MobiDB-lite"/>
    </source>
</evidence>
<evidence type="ECO:0000256" key="6">
    <source>
        <dbReference type="ARBA" id="ARBA00023125"/>
    </source>
</evidence>
<name>A0A256VMV6_LIMRT</name>
<dbReference type="SUPFAM" id="SSF55874">
    <property type="entry name" value="ATPase domain of HSP90 chaperone/DNA topoisomerase II/histidine kinase"/>
    <property type="match status" value="1"/>
</dbReference>
<feature type="binding site" evidence="9">
    <location>
        <begin position="121"/>
        <end position="127"/>
    </location>
    <ligand>
        <name>ATP</name>
        <dbReference type="ChEBI" id="CHEBI:30616"/>
    </ligand>
</feature>
<dbReference type="Gene3D" id="3.40.50.670">
    <property type="match status" value="1"/>
</dbReference>
<keyword evidence="9" id="KW-0547">Nucleotide-binding</keyword>
<dbReference type="HAMAP" id="MF_00939">
    <property type="entry name" value="ParE_type2"/>
    <property type="match status" value="1"/>
</dbReference>
<dbReference type="Gene3D" id="3.30.565.10">
    <property type="entry name" value="Histidine kinase-like ATPase, C-terminal domain"/>
    <property type="match status" value="1"/>
</dbReference>
<dbReference type="PRINTS" id="PR00418">
    <property type="entry name" value="TPI2FAMILY"/>
</dbReference>
<dbReference type="GO" id="GO:0005524">
    <property type="term" value="F:ATP binding"/>
    <property type="evidence" value="ECO:0007669"/>
    <property type="project" value="UniProtKB-UniRule"/>
</dbReference>
<feature type="region of interest" description="Disordered" evidence="10">
    <location>
        <begin position="394"/>
        <end position="424"/>
    </location>
</feature>
<dbReference type="Pfam" id="PF02518">
    <property type="entry name" value="HATPase_c"/>
    <property type="match status" value="1"/>
</dbReference>
<dbReference type="RefSeq" id="WP_267495560.1">
    <property type="nucleotide sequence ID" value="NZ_JAJGTR010000111.1"/>
</dbReference>
<keyword evidence="7 9" id="KW-0413">Isomerase</keyword>
<dbReference type="InterPro" id="IPR014721">
    <property type="entry name" value="Ribsml_uS5_D2-typ_fold_subgr"/>
</dbReference>
<evidence type="ECO:0000313" key="13">
    <source>
        <dbReference type="Proteomes" id="UP000216122"/>
    </source>
</evidence>
<dbReference type="NCBIfam" id="TIGR01058">
    <property type="entry name" value="parE_Gpos"/>
    <property type="match status" value="1"/>
</dbReference>
<feature type="site" description="Interaction with DNA" evidence="9">
    <location>
        <position position="465"/>
    </location>
</feature>
<comment type="similarity">
    <text evidence="9">Belongs to the type II topoisomerase family. ParE type 2 subfamily.</text>
</comment>
<dbReference type="AlphaFoldDB" id="A0A256VMV6"/>
<dbReference type="InterPro" id="IPR005740">
    <property type="entry name" value="ParE_type2"/>
</dbReference>
<dbReference type="SMART" id="SM00387">
    <property type="entry name" value="HATPase_c"/>
    <property type="match status" value="1"/>
</dbReference>
<dbReference type="FunFam" id="3.30.565.10:FF:000002">
    <property type="entry name" value="DNA gyrase subunit B"/>
    <property type="match status" value="1"/>
</dbReference>
<evidence type="ECO:0000256" key="8">
    <source>
        <dbReference type="ARBA" id="ARBA00063644"/>
    </source>
</evidence>
<comment type="catalytic activity">
    <reaction evidence="1 9">
        <text>ATP-dependent breakage, passage and rejoining of double-stranded DNA.</text>
        <dbReference type="EC" id="5.6.2.2"/>
    </reaction>
</comment>
<dbReference type="CDD" id="cd16928">
    <property type="entry name" value="HATPase_GyrB-like"/>
    <property type="match status" value="1"/>
</dbReference>
<dbReference type="EC" id="5.6.2.2" evidence="9"/>
<keyword evidence="9" id="KW-0799">Topoisomerase</keyword>
<dbReference type="CDD" id="cd00822">
    <property type="entry name" value="TopoII_Trans_DNA_gyrase"/>
    <property type="match status" value="1"/>
</dbReference>
<dbReference type="EMBL" id="NGQC01000015">
    <property type="protein sequence ID" value="OYT05006.1"/>
    <property type="molecule type" value="Genomic_DNA"/>
</dbReference>
<feature type="binding site" evidence="9">
    <location>
        <position position="13"/>
    </location>
    <ligand>
        <name>ATP</name>
        <dbReference type="ChEBI" id="CHEBI:30616"/>
    </ligand>
</feature>
<dbReference type="FunFam" id="3.30.230.10:FF:000005">
    <property type="entry name" value="DNA gyrase subunit B"/>
    <property type="match status" value="1"/>
</dbReference>
<dbReference type="PANTHER" id="PTHR45866:SF12">
    <property type="entry name" value="DNA TOPOISOMERASE 4 SUBUNIT B"/>
    <property type="match status" value="1"/>
</dbReference>
<dbReference type="InterPro" id="IPR000565">
    <property type="entry name" value="Topo_IIA_B"/>
</dbReference>
<dbReference type="NCBIfam" id="NF004189">
    <property type="entry name" value="PRK05644.1"/>
    <property type="match status" value="1"/>
</dbReference>
<dbReference type="GO" id="GO:0046872">
    <property type="term" value="F:metal ion binding"/>
    <property type="evidence" value="ECO:0007669"/>
    <property type="project" value="UniProtKB-KW"/>
</dbReference>
<evidence type="ECO:0000256" key="3">
    <source>
        <dbReference type="ARBA" id="ARBA00010708"/>
    </source>
</evidence>
<dbReference type="PROSITE" id="PS50880">
    <property type="entry name" value="TOPRIM"/>
    <property type="match status" value="1"/>
</dbReference>
<dbReference type="PROSITE" id="PS00177">
    <property type="entry name" value="TOPOISOMERASE_II"/>
    <property type="match status" value="1"/>
</dbReference>
<feature type="binding site" evidence="9">
    <location>
        <position position="80"/>
    </location>
    <ligand>
        <name>ATP</name>
        <dbReference type="ChEBI" id="CHEBI:30616"/>
    </ligand>
</feature>
<reference evidence="12 13" key="2">
    <citation type="submission" date="2017-09" db="EMBL/GenBank/DDBJ databases">
        <title>Tripartite evolution among Lactobacillus johnsonii, Lactobacillus taiwanensis, Lactobacillus reuteri and their rodent host.</title>
        <authorList>
            <person name="Wang T."/>
            <person name="Knowles S."/>
            <person name="Cheng C."/>
        </authorList>
    </citation>
    <scope>NUCLEOTIDE SEQUENCE [LARGE SCALE GENOMIC DNA]</scope>
    <source>
        <strain evidence="12 13">103v</strain>
    </source>
</reference>
<dbReference type="InterPro" id="IPR018522">
    <property type="entry name" value="TopoIIA_CS"/>
</dbReference>
<dbReference type="Pfam" id="PF01751">
    <property type="entry name" value="Toprim"/>
    <property type="match status" value="1"/>
</dbReference>
<dbReference type="Pfam" id="PF00204">
    <property type="entry name" value="DNA_gyraseB"/>
    <property type="match status" value="1"/>
</dbReference>
<dbReference type="GO" id="GO:0003677">
    <property type="term" value="F:DNA binding"/>
    <property type="evidence" value="ECO:0007669"/>
    <property type="project" value="UniProtKB-UniRule"/>
</dbReference>
<dbReference type="InterPro" id="IPR013759">
    <property type="entry name" value="Topo_IIA_B_C"/>
</dbReference>
<dbReference type="GO" id="GO:0005694">
    <property type="term" value="C:chromosome"/>
    <property type="evidence" value="ECO:0007669"/>
    <property type="project" value="InterPro"/>
</dbReference>
<dbReference type="SUPFAM" id="SSF56719">
    <property type="entry name" value="Type II DNA topoisomerase"/>
    <property type="match status" value="1"/>
</dbReference>
<comment type="subunit">
    <text evidence="8 9">Heterotetramer composed of ParC and ParE.</text>
</comment>
<comment type="cofactor">
    <cofactor evidence="2">
        <name>Mg(2+)</name>
        <dbReference type="ChEBI" id="CHEBI:18420"/>
    </cofactor>
</comment>
<reference evidence="13" key="1">
    <citation type="submission" date="2017-05" db="EMBL/GenBank/DDBJ databases">
        <authorList>
            <person name="Lin X.B."/>
            <person name="Stothard P."/>
            <person name="Tasseva G."/>
            <person name="Walter J."/>
        </authorList>
    </citation>
    <scope>NUCLEOTIDE SEQUENCE [LARGE SCALE GENOMIC DNA]</scope>
    <source>
        <strain evidence="13">103v</strain>
    </source>
</reference>
<feature type="domain" description="Toprim" evidence="11">
    <location>
        <begin position="431"/>
        <end position="545"/>
    </location>
</feature>
<feature type="compositionally biased region" description="Polar residues" evidence="10">
    <location>
        <begin position="660"/>
        <end position="674"/>
    </location>
</feature>
<accession>A0A256VMV6</accession>
<dbReference type="GO" id="GO:0006265">
    <property type="term" value="P:DNA topological change"/>
    <property type="evidence" value="ECO:0007669"/>
    <property type="project" value="UniProtKB-UniRule"/>
</dbReference>
<keyword evidence="9" id="KW-0067">ATP-binding</keyword>
<evidence type="ECO:0000256" key="7">
    <source>
        <dbReference type="ARBA" id="ARBA00023235"/>
    </source>
</evidence>
<dbReference type="SUPFAM" id="SSF54211">
    <property type="entry name" value="Ribosomal protein S5 domain 2-like"/>
    <property type="match status" value="1"/>
</dbReference>
<proteinExistence type="inferred from homology"/>
<feature type="binding site" evidence="9">
    <location>
        <position position="348"/>
    </location>
    <ligand>
        <name>ATP</name>
        <dbReference type="ChEBI" id="CHEBI:30616"/>
    </ligand>
</feature>
<feature type="site" description="Interaction with DNA" evidence="9">
    <location>
        <position position="517"/>
    </location>
</feature>
<dbReference type="GO" id="GO:0034335">
    <property type="term" value="F:DNA negative supercoiling activity"/>
    <property type="evidence" value="ECO:0007669"/>
    <property type="project" value="UniProtKB-ARBA"/>
</dbReference>
<dbReference type="InterPro" id="IPR013506">
    <property type="entry name" value="Topo_IIA_bsu_dom2"/>
</dbReference>
<comment type="function">
    <text evidence="9">Topoisomerase IV is essential for chromosome segregation. It relaxes supercoiled DNA. Performs the decatenation events required during the replication of a circular DNA molecule.</text>
</comment>
<gene>
    <name evidence="9" type="primary">parE</name>
    <name evidence="12" type="ORF">CBG21_01020</name>
</gene>
<sequence>MGGHFVAKEEVKYDASSIQVLKGLEAVRKRPGMYIGSTDSRGLHHLVYEIVDNAVDEALSGYGDEINVTIEADNAITVQDHGRGMPVGMHASGKPTPEVIMTVLHAGGKFGQSDGYKTSGGLHGVGASVVNALSSHLTLTIVRDYVRYQEIFKDGGQPVGTLKKLGQTKAENGTTVSFKPDPKIFSTTVYDYNTLANRLRESAFLLKGIKITLTDKRAGQEKQDVFQFADGIQEFVSYLNEGKDVLGKTLYFDGKQDGVEVEVAAQYNDGYSESLLSFVNNVRTPDGGTHEAGFRSAWTKTFNEYAKKVGLLKANDKNLEGSDVREGLTAVISVRIPERLLQFEGQTKDKLGTPEARKIVDAIVSEQLNYALMENGDFAQMLIRKALKAREAREAARKARNQARGGKRKGKKERNLSGKLTPAQSKNAKKNELFLVEGDSAGGSAKQGRDRKFQAILPLRGKVLNTEKAKLDDVLKNEELNTIIYTVGAGAGSEFNVEDSNYDKIIIMTDADDDGAHIQILLLTFFYKYMRPMIEAGKIYIALPPLYRLQRGRGAKTNITYAWTNEELTKLTKKMGKGAQLQRFKGLGEMNADQLWETTMNPETRTLIQVRIEDAELAERRVTTLMGNKVEPRREWIEENVQFTLADDQESDKLVENKGQLPQTKEPTINTWNK</sequence>
<evidence type="ECO:0000313" key="12">
    <source>
        <dbReference type="EMBL" id="OYT05006.1"/>
    </source>
</evidence>
<dbReference type="FunFam" id="3.40.50.670:FF:000002">
    <property type="entry name" value="DNA gyrase subunit B"/>
    <property type="match status" value="1"/>
</dbReference>
<dbReference type="InterPro" id="IPR006171">
    <property type="entry name" value="TOPRIM_dom"/>
</dbReference>
<dbReference type="InterPro" id="IPR001241">
    <property type="entry name" value="Topo_IIA"/>
</dbReference>
<feature type="binding site" evidence="9">
    <location>
        <position position="53"/>
    </location>
    <ligand>
        <name>ATP</name>
        <dbReference type="ChEBI" id="CHEBI:30616"/>
    </ligand>
</feature>
<dbReference type="PRINTS" id="PR01159">
    <property type="entry name" value="DNAGYRASEB"/>
</dbReference>
<evidence type="ECO:0000259" key="11">
    <source>
        <dbReference type="PROSITE" id="PS50880"/>
    </source>
</evidence>
<dbReference type="SMART" id="SM00433">
    <property type="entry name" value="TOP2c"/>
    <property type="match status" value="1"/>
</dbReference>
<feature type="compositionally biased region" description="Basic residues" evidence="10">
    <location>
        <begin position="398"/>
        <end position="412"/>
    </location>
</feature>
<keyword evidence="6 9" id="KW-0238">DNA-binding</keyword>
<dbReference type="Proteomes" id="UP000216122">
    <property type="component" value="Unassembled WGS sequence"/>
</dbReference>
<dbReference type="Pfam" id="PF00986">
    <property type="entry name" value="DNA_gyraseB_C"/>
    <property type="match status" value="1"/>
</dbReference>
<protein>
    <recommendedName>
        <fullName evidence="9">DNA topoisomerase 4 subunit B</fullName>
        <ecNumber evidence="9">5.6.2.2</ecNumber>
    </recommendedName>
    <alternativeName>
        <fullName evidence="9">Topoisomerase IV subunit B</fullName>
    </alternativeName>
</protein>
<dbReference type="GO" id="GO:0007059">
    <property type="term" value="P:chromosome segregation"/>
    <property type="evidence" value="ECO:0007669"/>
    <property type="project" value="UniProtKB-UniRule"/>
</dbReference>
<dbReference type="Gene3D" id="3.30.230.10">
    <property type="match status" value="1"/>
</dbReference>
<evidence type="ECO:0000256" key="4">
    <source>
        <dbReference type="ARBA" id="ARBA00022723"/>
    </source>
</evidence>
<feature type="site" description="Interaction with DNA" evidence="9">
    <location>
        <position position="633"/>
    </location>
</feature>
<comment type="caution">
    <text evidence="12">The sequence shown here is derived from an EMBL/GenBank/DDBJ whole genome shotgun (WGS) entry which is preliminary data.</text>
</comment>
<evidence type="ECO:0000256" key="5">
    <source>
        <dbReference type="ARBA" id="ARBA00022842"/>
    </source>
</evidence>
<dbReference type="InterPro" id="IPR020568">
    <property type="entry name" value="Ribosomal_Su5_D2-typ_SF"/>
</dbReference>
<dbReference type="InterPro" id="IPR013760">
    <property type="entry name" value="Topo_IIA-like_dom_sf"/>
</dbReference>
<evidence type="ECO:0000256" key="2">
    <source>
        <dbReference type="ARBA" id="ARBA00001946"/>
    </source>
</evidence>
<dbReference type="PANTHER" id="PTHR45866">
    <property type="entry name" value="DNA GYRASE/TOPOISOMERASE SUBUNIT B"/>
    <property type="match status" value="1"/>
</dbReference>
<keyword evidence="4" id="KW-0479">Metal-binding</keyword>
<feature type="region of interest" description="Disordered" evidence="10">
    <location>
        <begin position="650"/>
        <end position="674"/>
    </location>
</feature>
<dbReference type="InterPro" id="IPR002288">
    <property type="entry name" value="DNA_gyrase_B_C"/>
</dbReference>
<dbReference type="InterPro" id="IPR036890">
    <property type="entry name" value="HATPase_C_sf"/>
</dbReference>
<comment type="similarity">
    <text evidence="3">Belongs to the type II topoisomerase GyrB family.</text>
</comment>
<evidence type="ECO:0000256" key="1">
    <source>
        <dbReference type="ARBA" id="ARBA00000185"/>
    </source>
</evidence>
<keyword evidence="5" id="KW-0460">Magnesium</keyword>